<feature type="active site" description="Proton acceptor" evidence="1">
    <location>
        <position position="186"/>
    </location>
</feature>
<evidence type="ECO:0000256" key="2">
    <source>
        <dbReference type="PIRSR" id="PIRSR000390-2"/>
    </source>
</evidence>
<dbReference type="NCBIfam" id="TIGR03588">
    <property type="entry name" value="PseC"/>
    <property type="match status" value="1"/>
</dbReference>
<dbReference type="PIRSF" id="PIRSF000390">
    <property type="entry name" value="PLP_StrS"/>
    <property type="match status" value="1"/>
</dbReference>
<dbReference type="PANTHER" id="PTHR30244:SF34">
    <property type="entry name" value="DTDP-4-AMINO-4,6-DIDEOXYGALACTOSE TRANSAMINASE"/>
    <property type="match status" value="1"/>
</dbReference>
<sequence length="384" mass="41699">MTAPGEFIPYARQSIDEDDIAAVAEALRGDYLTTGPAIDRFEAAVASRAGARFGVALSSGTAALHAAYFAAGIGPGDEVILPANTFAATANAALYLGAKPVFADIEPDTGNMAVEAVEALITPRTRAIVPVHFAGLPADVPAIRDLAERYGLLVIEDAAHALGAAVDARPVGSLSAMTAFSFHPVKHIATGEGGMVVTDDEALYRRLTLFRSHGITRDRSQMKADEGPWYYEMHALGYNYRMTDIQAVLGESQLKKLDCFLARRREIAHCYDRELACLSDVLALPGRRPGRDSAWHLYVIRLLAGAERRRDLVTYLHERGILVNVHYRPVYLHPYYRALGYAPGLCPLAERFYSQAVSLPMYYGLTAAQQAKVIDAVMSGVEAT</sequence>
<dbReference type="InterPro" id="IPR015424">
    <property type="entry name" value="PyrdxlP-dep_Trfase"/>
</dbReference>
<dbReference type="GO" id="GO:0000271">
    <property type="term" value="P:polysaccharide biosynthetic process"/>
    <property type="evidence" value="ECO:0007669"/>
    <property type="project" value="TreeGrafter"/>
</dbReference>
<organism evidence="4 5">
    <name type="scientific">Heliomicrobium undosum</name>
    <dbReference type="NCBI Taxonomy" id="121734"/>
    <lineage>
        <taxon>Bacteria</taxon>
        <taxon>Bacillati</taxon>
        <taxon>Bacillota</taxon>
        <taxon>Clostridia</taxon>
        <taxon>Eubacteriales</taxon>
        <taxon>Heliobacteriaceae</taxon>
        <taxon>Heliomicrobium</taxon>
    </lineage>
</organism>
<dbReference type="Gene3D" id="3.90.1150.10">
    <property type="entry name" value="Aspartate Aminotransferase, domain 1"/>
    <property type="match status" value="1"/>
</dbReference>
<keyword evidence="4" id="KW-0032">Aminotransferase</keyword>
<dbReference type="GO" id="GO:0030170">
    <property type="term" value="F:pyridoxal phosphate binding"/>
    <property type="evidence" value="ECO:0007669"/>
    <property type="project" value="TreeGrafter"/>
</dbReference>
<protein>
    <submittedName>
        <fullName evidence="4">UDP-4-amino-4, 6-dideoxy-N-acetyl-beta-L-altrosamine transaminase</fullName>
        <ecNumber evidence="4">2.6.1.92</ecNumber>
    </submittedName>
</protein>
<accession>A0A845KZY9</accession>
<dbReference type="OrthoDB" id="9810913at2"/>
<dbReference type="PANTHER" id="PTHR30244">
    <property type="entry name" value="TRANSAMINASE"/>
    <property type="match status" value="1"/>
</dbReference>
<keyword evidence="5" id="KW-1185">Reference proteome</keyword>
<name>A0A845KZY9_9FIRM</name>
<comment type="similarity">
    <text evidence="3">Belongs to the DegT/DnrJ/EryC1 family.</text>
</comment>
<evidence type="ECO:0000313" key="5">
    <source>
        <dbReference type="Proteomes" id="UP000463470"/>
    </source>
</evidence>
<dbReference type="Gene3D" id="3.40.640.10">
    <property type="entry name" value="Type I PLP-dependent aspartate aminotransferase-like (Major domain)"/>
    <property type="match status" value="1"/>
</dbReference>
<dbReference type="EC" id="2.6.1.92" evidence="4"/>
<keyword evidence="4" id="KW-0808">Transferase</keyword>
<dbReference type="SUPFAM" id="SSF53383">
    <property type="entry name" value="PLP-dependent transferases"/>
    <property type="match status" value="1"/>
</dbReference>
<evidence type="ECO:0000256" key="3">
    <source>
        <dbReference type="RuleBase" id="RU004508"/>
    </source>
</evidence>
<dbReference type="CDD" id="cd00616">
    <property type="entry name" value="AHBA_syn"/>
    <property type="match status" value="1"/>
</dbReference>
<comment type="caution">
    <text evidence="4">The sequence shown here is derived from an EMBL/GenBank/DDBJ whole genome shotgun (WGS) entry which is preliminary data.</text>
</comment>
<dbReference type="InterPro" id="IPR000653">
    <property type="entry name" value="DegT/StrS_aminotransferase"/>
</dbReference>
<keyword evidence="2 3" id="KW-0663">Pyridoxal phosphate</keyword>
<dbReference type="AlphaFoldDB" id="A0A845KZY9"/>
<dbReference type="RefSeq" id="WP_161256870.1">
    <property type="nucleotide sequence ID" value="NZ_WXEY01000005.1"/>
</dbReference>
<feature type="modified residue" description="N6-(pyridoxal phosphate)lysine" evidence="2">
    <location>
        <position position="186"/>
    </location>
</feature>
<dbReference type="InterPro" id="IPR015421">
    <property type="entry name" value="PyrdxlP-dep_Trfase_major"/>
</dbReference>
<reference evidence="4 5" key="1">
    <citation type="submission" date="2020-01" db="EMBL/GenBank/DDBJ databases">
        <title>Whole-genome sequence of Heliobacterium undosum DSM 13378.</title>
        <authorList>
            <person name="Kyndt J.A."/>
            <person name="Meyer T.E."/>
        </authorList>
    </citation>
    <scope>NUCLEOTIDE SEQUENCE [LARGE SCALE GENOMIC DNA]</scope>
    <source>
        <strain evidence="4 5">DSM 13378</strain>
    </source>
</reference>
<evidence type="ECO:0000256" key="1">
    <source>
        <dbReference type="PIRSR" id="PIRSR000390-1"/>
    </source>
</evidence>
<proteinExistence type="inferred from homology"/>
<dbReference type="InterPro" id="IPR015422">
    <property type="entry name" value="PyrdxlP-dep_Trfase_small"/>
</dbReference>
<gene>
    <name evidence="4" type="primary">pseC</name>
    <name evidence="4" type="ORF">GTO91_06910</name>
</gene>
<dbReference type="Proteomes" id="UP000463470">
    <property type="component" value="Unassembled WGS sequence"/>
</dbReference>
<dbReference type="Pfam" id="PF01041">
    <property type="entry name" value="DegT_DnrJ_EryC1"/>
    <property type="match status" value="1"/>
</dbReference>
<dbReference type="InterPro" id="IPR020026">
    <property type="entry name" value="PseC"/>
</dbReference>
<dbReference type="EMBL" id="WXEY01000005">
    <property type="protein sequence ID" value="MZP29433.1"/>
    <property type="molecule type" value="Genomic_DNA"/>
</dbReference>
<evidence type="ECO:0000313" key="4">
    <source>
        <dbReference type="EMBL" id="MZP29433.1"/>
    </source>
</evidence>
<dbReference type="GO" id="GO:0008483">
    <property type="term" value="F:transaminase activity"/>
    <property type="evidence" value="ECO:0007669"/>
    <property type="project" value="UniProtKB-KW"/>
</dbReference>